<reference evidence="3 4" key="1">
    <citation type="submission" date="2018-04" db="EMBL/GenBank/DDBJ databases">
        <authorList>
            <person name="Vogel A."/>
        </authorList>
    </citation>
    <scope>NUCLEOTIDE SEQUENCE [LARGE SCALE GENOMIC DNA]</scope>
</reference>
<dbReference type="AlphaFoldDB" id="A0A484M9E2"/>
<dbReference type="Pfam" id="PF13966">
    <property type="entry name" value="zf-RVT"/>
    <property type="match status" value="1"/>
</dbReference>
<dbReference type="InterPro" id="IPR000477">
    <property type="entry name" value="RT_dom"/>
</dbReference>
<dbReference type="OrthoDB" id="1938625at2759"/>
<accession>A0A484M9E2</accession>
<proteinExistence type="predicted"/>
<protein>
    <recommendedName>
        <fullName evidence="2">Reverse transcriptase domain-containing protein</fullName>
    </recommendedName>
</protein>
<organism evidence="3 4">
    <name type="scientific">Cuscuta campestris</name>
    <dbReference type="NCBI Taxonomy" id="132261"/>
    <lineage>
        <taxon>Eukaryota</taxon>
        <taxon>Viridiplantae</taxon>
        <taxon>Streptophyta</taxon>
        <taxon>Embryophyta</taxon>
        <taxon>Tracheophyta</taxon>
        <taxon>Spermatophyta</taxon>
        <taxon>Magnoliopsida</taxon>
        <taxon>eudicotyledons</taxon>
        <taxon>Gunneridae</taxon>
        <taxon>Pentapetalae</taxon>
        <taxon>asterids</taxon>
        <taxon>lamiids</taxon>
        <taxon>Solanales</taxon>
        <taxon>Convolvulaceae</taxon>
        <taxon>Cuscuteae</taxon>
        <taxon>Cuscuta</taxon>
        <taxon>Cuscuta subgen. Grammica</taxon>
        <taxon>Cuscuta sect. Cleistogrammica</taxon>
    </lineage>
</organism>
<dbReference type="Pfam" id="PF03732">
    <property type="entry name" value="Retrotrans_gag"/>
    <property type="match status" value="1"/>
</dbReference>
<evidence type="ECO:0000313" key="4">
    <source>
        <dbReference type="Proteomes" id="UP000595140"/>
    </source>
</evidence>
<dbReference type="PROSITE" id="PS50878">
    <property type="entry name" value="RT_POL"/>
    <property type="match status" value="1"/>
</dbReference>
<dbReference type="EMBL" id="OOIL02002807">
    <property type="protein sequence ID" value="VFQ84596.1"/>
    <property type="molecule type" value="Genomic_DNA"/>
</dbReference>
<name>A0A484M9E2_9ASTE</name>
<dbReference type="PANTHER" id="PTHR33116">
    <property type="entry name" value="REVERSE TRANSCRIPTASE ZINC-BINDING DOMAIN-CONTAINING PROTEIN-RELATED-RELATED"/>
    <property type="match status" value="1"/>
</dbReference>
<feature type="domain" description="Reverse transcriptase" evidence="2">
    <location>
        <begin position="393"/>
        <end position="649"/>
    </location>
</feature>
<feature type="region of interest" description="Disordered" evidence="1">
    <location>
        <begin position="185"/>
        <end position="211"/>
    </location>
</feature>
<dbReference type="InterPro" id="IPR005162">
    <property type="entry name" value="Retrotrans_gag_dom"/>
</dbReference>
<feature type="compositionally biased region" description="Low complexity" evidence="1">
    <location>
        <begin position="190"/>
        <end position="211"/>
    </location>
</feature>
<keyword evidence="4" id="KW-1185">Reference proteome</keyword>
<evidence type="ECO:0000313" key="3">
    <source>
        <dbReference type="EMBL" id="VFQ84596.1"/>
    </source>
</evidence>
<dbReference type="InterPro" id="IPR043502">
    <property type="entry name" value="DNA/RNA_pol_sf"/>
</dbReference>
<dbReference type="SUPFAM" id="SSF56672">
    <property type="entry name" value="DNA/RNA polymerases"/>
    <property type="match status" value="1"/>
</dbReference>
<sequence length="883" mass="100511">MNQNALAHVRQPEPRITLERLKKNGAEEFLGENISDPLIAFRWLERVRRVFENLKVPDREWANLAVILLQSHAYEWWKRTTRNADHPAQLTWAYFEQVFKEEYIVESFVEEKREEFLQLEMGTMSLLEYRQMFDHLAEFGQDLVNTTKRRCDRFVKGMRPKLQKHMSTASRQDFGVMYEQAKEVSERTTAASQRPQRPQQPAAQQQARAPARTYAMHGRIDHNPDVDYASVPSNSVFDRCWIEFSGLLCWASSISSVMFRCDGMGEPASSWTASGRTVSKAGEVSEKNWKSSAVAFMSTCAPVVVKCFLDFYTNLFGNTTQVEAICTNYLAAGPTVPISAHSTLLASVSLEEVREVVFDIRNDKAPGPDGYTAAFFKNQWPTVGKDVYDAVLEFFTFGKLLKQINHAMIVLLPKSAHNPSVKDFRPIACLNVLYKIITKILARRMAPLLSALIDPALGAFVKGRSLVDNLLLAQHLIRDYAIKRCTPSCMIKLDITKAYNTVSWSFLWDVLVGLGFPTRFAGLIMECVSSASSSLMINGNCHGFFNSKRGLRQGDPMAPTLFLFCIEYLSRVLNTKAREGVFNYHKDCVELGITHLAFADDLMLFSRGDFQSVQIFMDALSHFSSVSADYAPLFKSVDGFLSKWATLKLSYAGKLELIRAVIQGVQSFWLQAFPVQKYVLDRITALCRNVLWGSKFAKVAWVDVCEPKTEGGLGLRDVGNWNNAMLCKLFWNLEAKKDSIWVKCVHCVYLKQDDILQWQPKKRHTVFFKRLAYVRGLLIQKLGDHIPSLEVAMQTLCMRGNLVPSKVYDLFRVKANPKPWMSFMWHSTIPPKCSFTMWLALRRRLPTKANLEFLGLALDCTLCGQGLEDVDHLFFQCSFSRQV</sequence>
<dbReference type="Pfam" id="PF00078">
    <property type="entry name" value="RVT_1"/>
    <property type="match status" value="1"/>
</dbReference>
<dbReference type="CDD" id="cd01650">
    <property type="entry name" value="RT_nLTR_like"/>
    <property type="match status" value="1"/>
</dbReference>
<gene>
    <name evidence="3" type="ORF">CCAM_LOCUS26372</name>
</gene>
<evidence type="ECO:0000259" key="2">
    <source>
        <dbReference type="PROSITE" id="PS50878"/>
    </source>
</evidence>
<dbReference type="Proteomes" id="UP000595140">
    <property type="component" value="Unassembled WGS sequence"/>
</dbReference>
<evidence type="ECO:0000256" key="1">
    <source>
        <dbReference type="SAM" id="MobiDB-lite"/>
    </source>
</evidence>
<dbReference type="PANTHER" id="PTHR33116:SF84">
    <property type="entry name" value="RNA-DIRECTED DNA POLYMERASE"/>
    <property type="match status" value="1"/>
</dbReference>
<dbReference type="InterPro" id="IPR026960">
    <property type="entry name" value="RVT-Znf"/>
</dbReference>